<accession>A0A448XIK9</accession>
<evidence type="ECO:0000256" key="1">
    <source>
        <dbReference type="SAM" id="MobiDB-lite"/>
    </source>
</evidence>
<feature type="compositionally biased region" description="Polar residues" evidence="1">
    <location>
        <begin position="86"/>
        <end position="95"/>
    </location>
</feature>
<evidence type="ECO:0000313" key="2">
    <source>
        <dbReference type="EMBL" id="VEL37538.1"/>
    </source>
</evidence>
<organism evidence="2 3">
    <name type="scientific">Protopolystoma xenopodis</name>
    <dbReference type="NCBI Taxonomy" id="117903"/>
    <lineage>
        <taxon>Eukaryota</taxon>
        <taxon>Metazoa</taxon>
        <taxon>Spiralia</taxon>
        <taxon>Lophotrochozoa</taxon>
        <taxon>Platyhelminthes</taxon>
        <taxon>Monogenea</taxon>
        <taxon>Polyopisthocotylea</taxon>
        <taxon>Polystomatidea</taxon>
        <taxon>Polystomatidae</taxon>
        <taxon>Protopolystoma</taxon>
    </lineage>
</organism>
<dbReference type="EMBL" id="CAAALY010255271">
    <property type="protein sequence ID" value="VEL37538.1"/>
    <property type="molecule type" value="Genomic_DNA"/>
</dbReference>
<reference evidence="2" key="1">
    <citation type="submission" date="2018-11" db="EMBL/GenBank/DDBJ databases">
        <authorList>
            <consortium name="Pathogen Informatics"/>
        </authorList>
    </citation>
    <scope>NUCLEOTIDE SEQUENCE</scope>
</reference>
<protein>
    <submittedName>
        <fullName evidence="2">Uncharacterized protein</fullName>
    </submittedName>
</protein>
<gene>
    <name evidence="2" type="ORF">PXEA_LOCUS30978</name>
</gene>
<keyword evidence="3" id="KW-1185">Reference proteome</keyword>
<sequence length="95" mass="10713">MAEGSLEIPFRRLDCPAFCHNWPRGELQCRDGLIFLKFPPSLVIIRHRPDKRFRGAEWGFCPHTPYGAITSQPASPISNPPEARHLSSSILDSSK</sequence>
<dbReference type="Proteomes" id="UP000784294">
    <property type="component" value="Unassembled WGS sequence"/>
</dbReference>
<name>A0A448XIK9_9PLAT</name>
<feature type="region of interest" description="Disordered" evidence="1">
    <location>
        <begin position="71"/>
        <end position="95"/>
    </location>
</feature>
<dbReference type="AlphaFoldDB" id="A0A448XIK9"/>
<comment type="caution">
    <text evidence="2">The sequence shown here is derived from an EMBL/GenBank/DDBJ whole genome shotgun (WGS) entry which is preliminary data.</text>
</comment>
<evidence type="ECO:0000313" key="3">
    <source>
        <dbReference type="Proteomes" id="UP000784294"/>
    </source>
</evidence>
<proteinExistence type="predicted"/>